<dbReference type="Pfam" id="PF14231">
    <property type="entry name" value="GXWXG"/>
    <property type="match status" value="1"/>
</dbReference>
<organism evidence="3 4">
    <name type="scientific">Barrientosiimonas humi</name>
    <dbReference type="NCBI Taxonomy" id="999931"/>
    <lineage>
        <taxon>Bacteria</taxon>
        <taxon>Bacillati</taxon>
        <taxon>Actinomycetota</taxon>
        <taxon>Actinomycetes</taxon>
        <taxon>Micrococcales</taxon>
        <taxon>Dermacoccaceae</taxon>
        <taxon>Barrientosiimonas</taxon>
    </lineage>
</organism>
<accession>A0A542XBJ6</accession>
<dbReference type="Gene3D" id="2.40.128.580">
    <property type="entry name" value="GXWXG domain"/>
    <property type="match status" value="1"/>
</dbReference>
<dbReference type="AlphaFoldDB" id="A0A542XBJ6"/>
<dbReference type="RefSeq" id="WP_142005177.1">
    <property type="nucleotide sequence ID" value="NZ_CAJTBP010000001.1"/>
</dbReference>
<evidence type="ECO:0000259" key="2">
    <source>
        <dbReference type="Pfam" id="PF14232"/>
    </source>
</evidence>
<dbReference type="InterPro" id="IPR025951">
    <property type="entry name" value="GXWXG_dom"/>
</dbReference>
<feature type="domain" description="DUF4334" evidence="2">
    <location>
        <begin position="122"/>
        <end position="177"/>
    </location>
</feature>
<sequence>MQAHDVLPHVPADAGDALALFDGLAALEPAALRGTWRGAEVPTGHPMDGLLALTGWWGKRFVDAERVDPLLFPSRDGRSLWPMSPVVAFGAAEISDRLRPLRALASPGRVSIARPGLRARGPRARLRTTRYRGVDSATMIYDQLPINDAFRRIDEDAVLGAMDMRGAQQPYFFVLRRDCSLPVS</sequence>
<evidence type="ECO:0000259" key="1">
    <source>
        <dbReference type="Pfam" id="PF14231"/>
    </source>
</evidence>
<dbReference type="OrthoDB" id="8905397at2"/>
<proteinExistence type="predicted"/>
<dbReference type="Pfam" id="PF14232">
    <property type="entry name" value="DUF4334"/>
    <property type="match status" value="1"/>
</dbReference>
<reference evidence="3 4" key="1">
    <citation type="submission" date="2019-06" db="EMBL/GenBank/DDBJ databases">
        <title>Sequencing the genomes of 1000 actinobacteria strains.</title>
        <authorList>
            <person name="Klenk H.-P."/>
        </authorList>
    </citation>
    <scope>NUCLEOTIDE SEQUENCE [LARGE SCALE GENOMIC DNA]</scope>
    <source>
        <strain evidence="3 4">DSM 24617</strain>
    </source>
</reference>
<dbReference type="Proteomes" id="UP000318336">
    <property type="component" value="Unassembled WGS sequence"/>
</dbReference>
<keyword evidence="4" id="KW-1185">Reference proteome</keyword>
<feature type="domain" description="GXWXG" evidence="1">
    <location>
        <begin position="19"/>
        <end position="77"/>
    </location>
</feature>
<protein>
    <submittedName>
        <fullName evidence="3">GXWXG protein</fullName>
    </submittedName>
</protein>
<comment type="caution">
    <text evidence="3">The sequence shown here is derived from an EMBL/GenBank/DDBJ whole genome shotgun (WGS) entry which is preliminary data.</text>
</comment>
<evidence type="ECO:0000313" key="4">
    <source>
        <dbReference type="Proteomes" id="UP000318336"/>
    </source>
</evidence>
<dbReference type="EMBL" id="VFOK01000001">
    <property type="protein sequence ID" value="TQL33116.1"/>
    <property type="molecule type" value="Genomic_DNA"/>
</dbReference>
<gene>
    <name evidence="3" type="ORF">FB554_1251</name>
</gene>
<evidence type="ECO:0000313" key="3">
    <source>
        <dbReference type="EMBL" id="TQL33116.1"/>
    </source>
</evidence>
<name>A0A542XBJ6_9MICO</name>
<dbReference type="InterPro" id="IPR025568">
    <property type="entry name" value="DUF4334"/>
</dbReference>